<protein>
    <submittedName>
        <fullName evidence="1">Uncharacterized protein</fullName>
    </submittedName>
</protein>
<organism evidence="1">
    <name type="scientific">Pithovirus LCPAC403</name>
    <dbReference type="NCBI Taxonomy" id="2506596"/>
    <lineage>
        <taxon>Viruses</taxon>
        <taxon>Pithoviruses</taxon>
    </lineage>
</organism>
<dbReference type="SUPFAM" id="SSF75005">
    <property type="entry name" value="Arabinanase/levansucrase/invertase"/>
    <property type="match status" value="1"/>
</dbReference>
<name>A0A481ZC45_9VIRU</name>
<reference evidence="1" key="1">
    <citation type="journal article" date="2019" name="MBio">
        <title>Virus Genomes from Deep Sea Sediments Expand the Ocean Megavirome and Support Independent Origins of Viral Gigantism.</title>
        <authorList>
            <person name="Backstrom D."/>
            <person name="Yutin N."/>
            <person name="Jorgensen S.L."/>
            <person name="Dharamshi J."/>
            <person name="Homa F."/>
            <person name="Zaremba-Niedwiedzka K."/>
            <person name="Spang A."/>
            <person name="Wolf Y.I."/>
            <person name="Koonin E.V."/>
            <person name="Ettema T.J."/>
        </authorList>
    </citation>
    <scope>NUCLEOTIDE SEQUENCE</scope>
</reference>
<gene>
    <name evidence="1" type="ORF">LCPAC403_00460</name>
</gene>
<sequence length="522" mass="59809">MIKEGETIVIDPKAINHIKSKLTHDTYMIPIVLKGRKEGILESRLMRCICGKISKSSDEVVFPYFHIETSGKDQQYGKIRGLLCDDKKDEALDILEEYTFPMGLYLRAECSGDSRYLILALSGADNRLKTKILCDVGLRNINNKTLAWETATAIGVINQDGRFNEGKFYFLESKSKYDELVHITAFYVDEISEGRKACDRIMLNPLSTIKHLAIQNLKFYAEKIPSEMTLINPKCAKFYNPTNPSIIKSQEGYTMICRTVNYVYKDKQWISQDGTGIIRTVNLLLQLDSNLNILSSDEIEVKADYKKGIVNTRIIGHEDCRLFKHNDELWYTCTSLDTNFTGLHQISLCKLEGSDVVKLVPLLYKNNHVQKNWCPYSSDGKIYIVYGYEPLTILEVNEDTGVCIPLKGFRGLQTKYFRGSTGPIPYKDGRSNEGWLMMIHNTEVRERVYLQRFIWLDSNMIMRYISTSFYFKESNGVEFPLGLCTDGNNIIVSFGVNDKSTWIARIKGKVVNRFVFIDGHRV</sequence>
<dbReference type="Gene3D" id="2.115.10.20">
    <property type="entry name" value="Glycosyl hydrolase domain, family 43"/>
    <property type="match status" value="1"/>
</dbReference>
<accession>A0A481ZC45</accession>
<dbReference type="EMBL" id="MK500588">
    <property type="protein sequence ID" value="QBK92912.1"/>
    <property type="molecule type" value="Genomic_DNA"/>
</dbReference>
<proteinExistence type="predicted"/>
<evidence type="ECO:0000313" key="1">
    <source>
        <dbReference type="EMBL" id="QBK92912.1"/>
    </source>
</evidence>
<dbReference type="InterPro" id="IPR023296">
    <property type="entry name" value="Glyco_hydro_beta-prop_sf"/>
</dbReference>